<evidence type="ECO:0000256" key="1">
    <source>
        <dbReference type="SAM" id="MobiDB-lite"/>
    </source>
</evidence>
<reference evidence="4" key="1">
    <citation type="journal article" date="2019" name="Int. J. Syst. Evol. Microbiol.">
        <title>The Global Catalogue of Microorganisms (GCM) 10K type strain sequencing project: providing services to taxonomists for standard genome sequencing and annotation.</title>
        <authorList>
            <consortium name="The Broad Institute Genomics Platform"/>
            <consortium name="The Broad Institute Genome Sequencing Center for Infectious Disease"/>
            <person name="Wu L."/>
            <person name="Ma J."/>
        </authorList>
    </citation>
    <scope>NUCLEOTIDE SEQUENCE [LARGE SCALE GENOMIC DNA]</scope>
    <source>
        <strain evidence="4">KCTC 33842</strain>
    </source>
</reference>
<evidence type="ECO:0000313" key="3">
    <source>
        <dbReference type="EMBL" id="MFD2609038.1"/>
    </source>
</evidence>
<dbReference type="EMBL" id="JBHUMK010000023">
    <property type="protein sequence ID" value="MFD2609038.1"/>
    <property type="molecule type" value="Genomic_DNA"/>
</dbReference>
<organism evidence="3 4">
    <name type="scientific">Deinococcus taklimakanensis</name>
    <dbReference type="NCBI Taxonomy" id="536443"/>
    <lineage>
        <taxon>Bacteria</taxon>
        <taxon>Thermotogati</taxon>
        <taxon>Deinococcota</taxon>
        <taxon>Deinococci</taxon>
        <taxon>Deinococcales</taxon>
        <taxon>Deinococcaceae</taxon>
        <taxon>Deinococcus</taxon>
    </lineage>
</organism>
<protein>
    <submittedName>
        <fullName evidence="3">Superoxide dismutase</fullName>
    </submittedName>
</protein>
<name>A0ABW5P1L3_9DEIO</name>
<dbReference type="RefSeq" id="WP_386844095.1">
    <property type="nucleotide sequence ID" value="NZ_JBHUMK010000023.1"/>
</dbReference>
<comment type="caution">
    <text evidence="3">The sequence shown here is derived from an EMBL/GenBank/DDBJ whole genome shotgun (WGS) entry which is preliminary data.</text>
</comment>
<feature type="signal peptide" evidence="2">
    <location>
        <begin position="1"/>
        <end position="21"/>
    </location>
</feature>
<feature type="region of interest" description="Disordered" evidence="1">
    <location>
        <begin position="127"/>
        <end position="146"/>
    </location>
</feature>
<proteinExistence type="predicted"/>
<evidence type="ECO:0000313" key="4">
    <source>
        <dbReference type="Proteomes" id="UP001597475"/>
    </source>
</evidence>
<dbReference type="PROSITE" id="PS51257">
    <property type="entry name" value="PROKAR_LIPOPROTEIN"/>
    <property type="match status" value="1"/>
</dbReference>
<keyword evidence="2" id="KW-0732">Signal</keyword>
<keyword evidence="4" id="KW-1185">Reference proteome</keyword>
<sequence>MKGVLSAAALSAALASCTMLGQPAKYTLTRQPAGKALNSSGSVTVTRNADTVATSATVMGLAPNTSYVAHYHLQGSASANPCDSNGAPIMSSKMVGRSDAAGMLSLNGNVPSADVANATYYNIHTAKSDQGEPADPGVTCTPVQMR</sequence>
<dbReference type="Proteomes" id="UP001597475">
    <property type="component" value="Unassembled WGS sequence"/>
</dbReference>
<gene>
    <name evidence="3" type="ORF">ACFSR9_06220</name>
</gene>
<accession>A0ABW5P1L3</accession>
<feature type="chain" id="PRO_5047502749" evidence="2">
    <location>
        <begin position="22"/>
        <end position="146"/>
    </location>
</feature>
<evidence type="ECO:0000256" key="2">
    <source>
        <dbReference type="SAM" id="SignalP"/>
    </source>
</evidence>